<dbReference type="EMBL" id="JAPQKQ010000005">
    <property type="protein sequence ID" value="KAJ5196789.1"/>
    <property type="molecule type" value="Genomic_DNA"/>
</dbReference>
<accession>A0A9W9JI65</accession>
<sequence>MTTTSLDAAILSRLYVALSGLYTLKSNGQLGSHLGKEAIIFHAYTPLVSSTTIQLNWLFSGFASLGWRQSQH</sequence>
<evidence type="ECO:0000313" key="2">
    <source>
        <dbReference type="Proteomes" id="UP001150942"/>
    </source>
</evidence>
<dbReference type="Proteomes" id="UP001150942">
    <property type="component" value="Unassembled WGS sequence"/>
</dbReference>
<evidence type="ECO:0000313" key="1">
    <source>
        <dbReference type="EMBL" id="KAJ5196789.1"/>
    </source>
</evidence>
<gene>
    <name evidence="1" type="ORF">N7449_007268</name>
</gene>
<keyword evidence="2" id="KW-1185">Reference proteome</keyword>
<comment type="caution">
    <text evidence="1">The sequence shown here is derived from an EMBL/GenBank/DDBJ whole genome shotgun (WGS) entry which is preliminary data.</text>
</comment>
<proteinExistence type="predicted"/>
<protein>
    <submittedName>
        <fullName evidence="1">Uncharacterized protein</fullName>
    </submittedName>
</protein>
<reference evidence="1" key="1">
    <citation type="submission" date="2022-11" db="EMBL/GenBank/DDBJ databases">
        <authorList>
            <person name="Petersen C."/>
        </authorList>
    </citation>
    <scope>NUCLEOTIDE SEQUENCE</scope>
    <source>
        <strain evidence="1">IBT 20477</strain>
    </source>
</reference>
<organism evidence="1 2">
    <name type="scientific">Penicillium cf. viridicatum</name>
    <dbReference type="NCBI Taxonomy" id="2972119"/>
    <lineage>
        <taxon>Eukaryota</taxon>
        <taxon>Fungi</taxon>
        <taxon>Dikarya</taxon>
        <taxon>Ascomycota</taxon>
        <taxon>Pezizomycotina</taxon>
        <taxon>Eurotiomycetes</taxon>
        <taxon>Eurotiomycetidae</taxon>
        <taxon>Eurotiales</taxon>
        <taxon>Aspergillaceae</taxon>
        <taxon>Penicillium</taxon>
    </lineage>
</organism>
<name>A0A9W9JI65_9EURO</name>
<reference evidence="1" key="2">
    <citation type="journal article" date="2023" name="IMA Fungus">
        <title>Comparative genomic study of the Penicillium genus elucidates a diverse pangenome and 15 lateral gene transfer events.</title>
        <authorList>
            <person name="Petersen C."/>
            <person name="Sorensen T."/>
            <person name="Nielsen M.R."/>
            <person name="Sondergaard T.E."/>
            <person name="Sorensen J.L."/>
            <person name="Fitzpatrick D.A."/>
            <person name="Frisvad J.C."/>
            <person name="Nielsen K.L."/>
        </authorList>
    </citation>
    <scope>NUCLEOTIDE SEQUENCE</scope>
    <source>
        <strain evidence="1">IBT 20477</strain>
    </source>
</reference>
<dbReference type="AlphaFoldDB" id="A0A9W9JI65"/>